<name>A0A1J4JTL5_9EUKA</name>
<evidence type="ECO:0000313" key="3">
    <source>
        <dbReference type="Proteomes" id="UP000179807"/>
    </source>
</evidence>
<dbReference type="AlphaFoldDB" id="A0A1J4JTL5"/>
<reference evidence="2" key="1">
    <citation type="submission" date="2016-10" db="EMBL/GenBank/DDBJ databases">
        <authorList>
            <person name="Benchimol M."/>
            <person name="Almeida L.G."/>
            <person name="Vasconcelos A.T."/>
            <person name="Perreira-Neves A."/>
            <person name="Rosa I.A."/>
            <person name="Tasca T."/>
            <person name="Bogo M.R."/>
            <person name="de Souza W."/>
        </authorList>
    </citation>
    <scope>NUCLEOTIDE SEQUENCE [LARGE SCALE GENOMIC DNA]</scope>
    <source>
        <strain evidence="2">K</strain>
    </source>
</reference>
<proteinExistence type="predicted"/>
<feature type="compositionally biased region" description="Basic and acidic residues" evidence="1">
    <location>
        <begin position="117"/>
        <end position="131"/>
    </location>
</feature>
<dbReference type="Proteomes" id="UP000179807">
    <property type="component" value="Unassembled WGS sequence"/>
</dbReference>
<evidence type="ECO:0000256" key="1">
    <source>
        <dbReference type="SAM" id="MobiDB-lite"/>
    </source>
</evidence>
<organism evidence="2 3">
    <name type="scientific">Tritrichomonas foetus</name>
    <dbReference type="NCBI Taxonomy" id="1144522"/>
    <lineage>
        <taxon>Eukaryota</taxon>
        <taxon>Metamonada</taxon>
        <taxon>Parabasalia</taxon>
        <taxon>Tritrichomonadida</taxon>
        <taxon>Tritrichomonadidae</taxon>
        <taxon>Tritrichomonas</taxon>
    </lineage>
</organism>
<evidence type="ECO:0000313" key="2">
    <source>
        <dbReference type="EMBL" id="OHT00613.1"/>
    </source>
</evidence>
<feature type="compositionally biased region" description="Polar residues" evidence="1">
    <location>
        <begin position="104"/>
        <end position="116"/>
    </location>
</feature>
<accession>A0A1J4JTL5</accession>
<keyword evidence="3" id="KW-1185">Reference proteome</keyword>
<protein>
    <submittedName>
        <fullName evidence="2">Uncharacterized protein</fullName>
    </submittedName>
</protein>
<feature type="region of interest" description="Disordered" evidence="1">
    <location>
        <begin position="104"/>
        <end position="143"/>
    </location>
</feature>
<gene>
    <name evidence="2" type="ORF">TRFO_32734</name>
</gene>
<comment type="caution">
    <text evidence="2">The sequence shown here is derived from an EMBL/GenBank/DDBJ whole genome shotgun (WGS) entry which is preliminary data.</text>
</comment>
<dbReference type="GeneID" id="94843363"/>
<dbReference type="EMBL" id="MLAK01000948">
    <property type="protein sequence ID" value="OHT00613.1"/>
    <property type="molecule type" value="Genomic_DNA"/>
</dbReference>
<dbReference type="VEuPathDB" id="TrichDB:TRFO_32734"/>
<sequence>MDKSELKSIQSEYQNFSLSPKIFSHNITEKLRHNAIIFEEYDEIHPSKIFVDVEVKPSKSHNTVVDSNRLELSNRETCNEDINSLQLSNTDSFQKMFVSYFQTDTAPPNKTLSNKETPTKANKETPNKETPNKGASNKEAPNKETFNEKLNPEIISAIHLFFSGFTHSVAISSRKLNLSDILQIAKEFDIIDDNFLQRIENETSSAIHCLNYENEKYFILDLNQISKTKFFSIEKTGSISLTDIENLLLFYQNNLKDDFILALSFFHQKLNPNIYDIKLNIKSKCQEMIHILNEDLFKLNTNRKSLKRSIDLKQINIHVISIIILIGLRELMKIIPIITKEFLDLKSLFKFFTPFNDKYISHFLKTISQSLLFSSIFLHFPKYKNKETIEFLSLLSNCSNKIQKIKISMKDQNDNEKQIFLSIFEPYLTEVGSLNTQKVIVFGENINLLHKFKFQPSKFYLVSDKEDNLSSTVNGGFVGVFHNTFLTTWSILMNPDNKYFDFHHVWDSGIIKRNNVMFISPDFGLIEDSTPSGIVVLRFYPILYNLLRKQCAKNAKSQFALLGSPGTGKSTMIPYIVLRWYQVNDLLNEDNDPIQTIIVKPNKLPKDKPKLSLFFHRSNDSLLFGFMKKKPLSAYWKDQIIPELIICHSPNGNNTIAKKQIFPISQKRTLYLLDEYIDQYRMVGTKSLIINSIGSKYSDSKMQDKTIYSFLPTTNELRMIASLIKNPKEQEKFHENRCLIGFSIRASIIQSLYDIQLKIKDTVKRTETKIFTNLFSNPTEKLDKKIRNLRVYLLFIESRLPKGSDIYTYFNCSYEDWVIFSQYYFQFGSPMILRYLKEYYLKTKQNFKQILFDIISEETKLQKMKAAFFDLDVNILQNPHSFIFQTRKLTYNYDQSSKNKYCQESDMITQFILNIESSDVEIVENPEDIFTSERNIVYYLPPTVNEPGIDAAYKGPINSQMTIVLLQLTVSDSHSFHMGVFKYFKQKIAEYKLKAKLEFWAVTPSLINNFTFSNLKGYCSDSKDAKKKTIGVYEPLIGDQKSITLKFCKYTNVYTFRHACRITDSTIK</sequence>
<dbReference type="RefSeq" id="XP_068353749.1">
    <property type="nucleotide sequence ID" value="XM_068508659.1"/>
</dbReference>